<name>A0A4Z2GUE2_9TELE</name>
<dbReference type="Proteomes" id="UP000314294">
    <property type="component" value="Unassembled WGS sequence"/>
</dbReference>
<accession>A0A4Z2GUE2</accession>
<comment type="caution">
    <text evidence="2">The sequence shown here is derived from an EMBL/GenBank/DDBJ whole genome shotgun (WGS) entry which is preliminary data.</text>
</comment>
<evidence type="ECO:0000256" key="1">
    <source>
        <dbReference type="SAM" id="MobiDB-lite"/>
    </source>
</evidence>
<feature type="region of interest" description="Disordered" evidence="1">
    <location>
        <begin position="1"/>
        <end position="49"/>
    </location>
</feature>
<proteinExistence type="predicted"/>
<reference evidence="2 3" key="1">
    <citation type="submission" date="2019-03" db="EMBL/GenBank/DDBJ databases">
        <title>First draft genome of Liparis tanakae, snailfish: a comprehensive survey of snailfish specific genes.</title>
        <authorList>
            <person name="Kim W."/>
            <person name="Song I."/>
            <person name="Jeong J.-H."/>
            <person name="Kim D."/>
            <person name="Kim S."/>
            <person name="Ryu S."/>
            <person name="Song J.Y."/>
            <person name="Lee S.K."/>
        </authorList>
    </citation>
    <scope>NUCLEOTIDE SEQUENCE [LARGE SCALE GENOMIC DNA]</scope>
    <source>
        <tissue evidence="2">Muscle</tissue>
    </source>
</reference>
<dbReference type="EMBL" id="SRLO01000414">
    <property type="protein sequence ID" value="TNN57049.1"/>
    <property type="molecule type" value="Genomic_DNA"/>
</dbReference>
<dbReference type="AlphaFoldDB" id="A0A4Z2GUE2"/>
<sequence>MAPKSPARTRRGERREAVSAPLTLRTAGLLSPPSTDTITPADRTSEMKCRDADEAMEWRKEEYLNMPETMSNPHILRH</sequence>
<gene>
    <name evidence="2" type="ORF">EYF80_032714</name>
</gene>
<evidence type="ECO:0000313" key="2">
    <source>
        <dbReference type="EMBL" id="TNN57049.1"/>
    </source>
</evidence>
<keyword evidence="3" id="KW-1185">Reference proteome</keyword>
<organism evidence="2 3">
    <name type="scientific">Liparis tanakae</name>
    <name type="common">Tanaka's snailfish</name>
    <dbReference type="NCBI Taxonomy" id="230148"/>
    <lineage>
        <taxon>Eukaryota</taxon>
        <taxon>Metazoa</taxon>
        <taxon>Chordata</taxon>
        <taxon>Craniata</taxon>
        <taxon>Vertebrata</taxon>
        <taxon>Euteleostomi</taxon>
        <taxon>Actinopterygii</taxon>
        <taxon>Neopterygii</taxon>
        <taxon>Teleostei</taxon>
        <taxon>Neoteleostei</taxon>
        <taxon>Acanthomorphata</taxon>
        <taxon>Eupercaria</taxon>
        <taxon>Perciformes</taxon>
        <taxon>Cottioidei</taxon>
        <taxon>Cottales</taxon>
        <taxon>Liparidae</taxon>
        <taxon>Liparis</taxon>
    </lineage>
</organism>
<protein>
    <submittedName>
        <fullName evidence="2">Uncharacterized protein</fullName>
    </submittedName>
</protein>
<evidence type="ECO:0000313" key="3">
    <source>
        <dbReference type="Proteomes" id="UP000314294"/>
    </source>
</evidence>